<comment type="caution">
    <text evidence="1">The sequence shown here is derived from an EMBL/GenBank/DDBJ whole genome shotgun (WGS) entry which is preliminary data.</text>
</comment>
<sequence length="503" mass="54631">MFDLLREPLLPVSGGGRDRETLPGVLARLSAGEDLGFPGLAAHQRQSWFCFLVQLAALALTAAGRGDAPDTEAGWLVLLEALAGEEADTAFALVAPPARPAFLQPPVRAAALAKFRGPVLAADAIDILIVAKNHDLKLERVTGGEAHHWAYALVNLQTMQGFLGRGNYGIARMNGGFSARVLAGRQEGGGWALRFRHDLRLLLATRGRLLAAMNFYRESGGLALLWLEPWDEEEAIPVQGLDPYFIEICRRVRLVEQGGRIGALLRPSETARLAAAAFKGALGDPWAPVDSVAGTAFTVPAAGLDHQRIVKILTDRRGLPVALKPYPGEGEGNLDLHFTVLVRGQGRTDGLHERVVPIPRVVADGLEDEEMSHYLAARADEMQKDAAAALAALRLGLRIYLQGAPETLKQDDDRPHVQAEGLGRAVDRHFLDHLWAQVAPGDGVPDPHRAWLDWLRQAAIHWFKAGLSALPPPVNRREKAHFAALNVFHSRLNKALPPEEKTA</sequence>
<gene>
    <name evidence="1" type="ORF">DKG75_17620</name>
</gene>
<organism evidence="1 2">
    <name type="scientific">Zavarzinia compransoris</name>
    <dbReference type="NCBI Taxonomy" id="1264899"/>
    <lineage>
        <taxon>Bacteria</taxon>
        <taxon>Pseudomonadati</taxon>
        <taxon>Pseudomonadota</taxon>
        <taxon>Alphaproteobacteria</taxon>
        <taxon>Rhodospirillales</taxon>
        <taxon>Zavarziniaceae</taxon>
        <taxon>Zavarzinia</taxon>
    </lineage>
</organism>
<reference evidence="2" key="1">
    <citation type="submission" date="2018-05" db="EMBL/GenBank/DDBJ databases">
        <title>Zavarzinia sp. HR-AS.</title>
        <authorList>
            <person name="Lee Y."/>
            <person name="Jeon C.O."/>
        </authorList>
    </citation>
    <scope>NUCLEOTIDE SEQUENCE [LARGE SCALE GENOMIC DNA]</scope>
    <source>
        <strain evidence="2">DSM 1231</strain>
    </source>
</reference>
<evidence type="ECO:0000313" key="2">
    <source>
        <dbReference type="Proteomes" id="UP000246077"/>
    </source>
</evidence>
<dbReference type="AlphaFoldDB" id="A0A317DXY6"/>
<dbReference type="OrthoDB" id="5450902at2"/>
<accession>A0A317DXY6</accession>
<keyword evidence="2" id="KW-1185">Reference proteome</keyword>
<protein>
    <submittedName>
        <fullName evidence="1">Type I-E CRISPR-associated protein Cse1/CasA</fullName>
    </submittedName>
</protein>
<dbReference type="RefSeq" id="WP_109922486.1">
    <property type="nucleotide sequence ID" value="NZ_QGLF01000005.1"/>
</dbReference>
<evidence type="ECO:0000313" key="1">
    <source>
        <dbReference type="EMBL" id="PWR18800.1"/>
    </source>
</evidence>
<dbReference type="Proteomes" id="UP000246077">
    <property type="component" value="Unassembled WGS sequence"/>
</dbReference>
<name>A0A317DXY6_9PROT</name>
<dbReference type="EMBL" id="QGLF01000005">
    <property type="protein sequence ID" value="PWR18800.1"/>
    <property type="molecule type" value="Genomic_DNA"/>
</dbReference>
<proteinExistence type="predicted"/>